<evidence type="ECO:0000313" key="1">
    <source>
        <dbReference type="EMBL" id="KTC73255.1"/>
    </source>
</evidence>
<dbReference type="AlphaFoldDB" id="A0A0W0RQC8"/>
<accession>A0A0W0RQC8</accession>
<dbReference type="RefSeq" id="WP_058459539.1">
    <property type="nucleotide sequence ID" value="NZ_CAAAIY010000015.1"/>
</dbReference>
<comment type="caution">
    <text evidence="1">The sequence shown here is derived from an EMBL/GenBank/DDBJ whole genome shotgun (WGS) entry which is preliminary data.</text>
</comment>
<organism evidence="1 2">
    <name type="scientific">Legionella bozemanae</name>
    <name type="common">Fluoribacter bozemanae</name>
    <dbReference type="NCBI Taxonomy" id="447"/>
    <lineage>
        <taxon>Bacteria</taxon>
        <taxon>Pseudomonadati</taxon>
        <taxon>Pseudomonadota</taxon>
        <taxon>Gammaproteobacteria</taxon>
        <taxon>Legionellales</taxon>
        <taxon>Legionellaceae</taxon>
        <taxon>Legionella</taxon>
    </lineage>
</organism>
<name>A0A0W0RQC8_LEGBO</name>
<dbReference type="PATRIC" id="fig|447.4.peg.2026"/>
<keyword evidence="2" id="KW-1185">Reference proteome</keyword>
<evidence type="ECO:0000313" key="2">
    <source>
        <dbReference type="Proteomes" id="UP000054695"/>
    </source>
</evidence>
<gene>
    <name evidence="1" type="ORF">Lboz_1901</name>
</gene>
<dbReference type="EMBL" id="LNXU01000019">
    <property type="protein sequence ID" value="KTC73255.1"/>
    <property type="molecule type" value="Genomic_DNA"/>
</dbReference>
<reference evidence="1 2" key="1">
    <citation type="submission" date="2015-11" db="EMBL/GenBank/DDBJ databases">
        <title>Genomic analysis of 38 Legionella species identifies large and diverse effector repertoires.</title>
        <authorList>
            <person name="Burstein D."/>
            <person name="Amaro F."/>
            <person name="Zusman T."/>
            <person name="Lifshitz Z."/>
            <person name="Cohen O."/>
            <person name="Gilbert J.A."/>
            <person name="Pupko T."/>
            <person name="Shuman H.A."/>
            <person name="Segal G."/>
        </authorList>
    </citation>
    <scope>NUCLEOTIDE SEQUENCE [LARGE SCALE GENOMIC DNA]</scope>
    <source>
        <strain evidence="1 2">WIGA</strain>
    </source>
</reference>
<dbReference type="Proteomes" id="UP000054695">
    <property type="component" value="Unassembled WGS sequence"/>
</dbReference>
<proteinExistence type="predicted"/>
<dbReference type="OrthoDB" id="5632107at2"/>
<protein>
    <submittedName>
        <fullName evidence="1">Coiled-coil protein</fullName>
    </submittedName>
</protein>
<sequence length="601" mass="67802">MWSRTVRYARSGTLRSTNRTISVGGNTHIVRFYSQYNWKEFNAGSCDIESVLESGKESFPEVFKDSSVEFTALKNSVLKKEELWWKQKAFGRYKGHNGQSVGDLILFETSRRSLQITGALIPLLLKTPAQNNDFGAFVRNFHMQHILPVIPQVSMLSQRQKYLSWVYDALQDPSKQEHLHVHTHFNKFKAELLKRKEKGVIDGSDSILSELAMTHLADELLKGDVDKRIYTLSERVIETLLKQAKYESLPLVSAMEANTFIGVQEEAPKSYPDRFTVLMAGGPGSGKSITTESFALQLQRQTGYSLDELALLTVDRKRTIYYEDECVKGTHKKHIGTLTHDEAVVTYNMSGEFLIRRMDQHKRVPNVFKEMCNIWPKWLDIGLKKDGTYLITVSTRKPENAVDGVIQRGISNNDFITPPEYVLHSYRSVSERFPLVIQENQSKKVIISVVNNELAIVKKFSKEKDSEKTEDNKPAVVVDCETNTIYVINLLQYVDFINQSQLNSKATSADELFKGADISIAAGLARVIDPSKFGAAKIAFVRQGVTSTSINNLEKNIVATVQDGALEVQAEADFEDLKSGAPEHFEVLERLTSQNSLQASK</sequence>